<feature type="region of interest" description="Disordered" evidence="10">
    <location>
        <begin position="34"/>
        <end position="61"/>
    </location>
</feature>
<dbReference type="Proteomes" id="UP001556220">
    <property type="component" value="Unassembled WGS sequence"/>
</dbReference>
<dbReference type="Gene3D" id="2.40.170.20">
    <property type="entry name" value="TonB-dependent receptor, beta-barrel domain"/>
    <property type="match status" value="1"/>
</dbReference>
<proteinExistence type="inferred from homology"/>
<sequence>MAQVRIAQTVLSHALGLALLGAVGVAQAQEATQAQAAQQGQQDQQDGSKPKPESARQLEGVNVTGSYRSSIQFSTEAKRDATGFTDSIFAEDIGKFPDTNIAESLARIPGVQLNRDVNGEGLNIAIRGLGSSFTKTTINGNSVATASIGLDATNQNREVDLNLFPTEFFSQLTVYKSPKASLPEGGAAGVVDMRNAHAFDNPGTHLTYSLQAADNSIAKKVGPQGSVIGSWTNESGTFGALFGISSVRDKMAVDSWEDGNGGWIDPGLTAAQCGTDCGRNPSSNRWRIPDTVSGNAATIGAGLTPGQTIDAAWLQAHNPGLSTAQIGNALVPYLPRPVKMTGDRDRDALLGSLEWRPTSNAHFWVDYLYTKAKRSNERIDMDLVARNNDANGMIPMNMQVDSNGVVTNATFTNAQFFLEARPYHEKVDYWQVDPGATFWFGDSDEIKLDVQGGLSRSWMRRDSPTILVTSPFTTVNYVNNNGMPVITSDLDLNDPNLGWSWSNGGRVNVQNEHRLTRTANLRADLQLGGDDKNNVKVGVAWDKDYRRIQGFDNSAAWQDYVFSQIPDSALSKYLVPGPAGFISADFNAFMAATNYAYYRDSAPEGGSTNNTAQTGSFSEANRAAYVEFNSASDVWGRELRINAGVRYAATNQWVSGPVTLGGIRQWQVLDSSYSEWLPSFSAAWSVAPDVVLRLSGSKTMTRPNPSAMLPATTFTGVGADAARQGNPNLSPYTSTNFDIGGEWYTGEEGFVGLTFFNKRVEGYTFNGQTHMTLGQLGVPYDALNDIQQSQVDANGGYDKFLVDVSQQVNADAALNVRGWEVTWVQPLDFALKGLGFLANYTKLDLTTEGHDASALAGNIYGVSPKMWNTTLYWENYGASVRLSYNWQQGAKGSSTNQNSIPFAYYYGADRGQLDLSASYTLAKVPSKPQITLNVSNLTNKPITSYFGLNNMVDKYYEPGRTVTLGIRGTF</sequence>
<dbReference type="InterPro" id="IPR039426">
    <property type="entry name" value="TonB-dep_rcpt-like"/>
</dbReference>
<reference evidence="14 15" key="1">
    <citation type="submission" date="2024-06" db="EMBL/GenBank/DDBJ databases">
        <authorList>
            <person name="Woo H."/>
        </authorList>
    </citation>
    <scope>NUCLEOTIDE SEQUENCE [LARGE SCALE GENOMIC DNA]</scope>
    <source>
        <strain evidence="14 15">Si-c</strain>
    </source>
</reference>
<evidence type="ECO:0000256" key="4">
    <source>
        <dbReference type="ARBA" id="ARBA00022692"/>
    </source>
</evidence>
<evidence type="ECO:0000259" key="12">
    <source>
        <dbReference type="Pfam" id="PF00593"/>
    </source>
</evidence>
<comment type="subcellular location">
    <subcellularLocation>
        <location evidence="1 8">Cell outer membrane</location>
        <topology evidence="1 8">Multi-pass membrane protein</topology>
    </subcellularLocation>
</comment>
<keyword evidence="5 9" id="KW-0798">TonB box</keyword>
<evidence type="ECO:0000256" key="9">
    <source>
        <dbReference type="RuleBase" id="RU003357"/>
    </source>
</evidence>
<name>A0ABV3QDA4_9GAMM</name>
<dbReference type="PROSITE" id="PS52016">
    <property type="entry name" value="TONB_DEPENDENT_REC_3"/>
    <property type="match status" value="1"/>
</dbReference>
<dbReference type="Gene3D" id="2.170.130.10">
    <property type="entry name" value="TonB-dependent receptor, plug domain"/>
    <property type="match status" value="1"/>
</dbReference>
<keyword evidence="11" id="KW-0732">Signal</keyword>
<evidence type="ECO:0000256" key="8">
    <source>
        <dbReference type="PROSITE-ProRule" id="PRU01360"/>
    </source>
</evidence>
<dbReference type="PANTHER" id="PTHR40980">
    <property type="entry name" value="PLUG DOMAIN-CONTAINING PROTEIN"/>
    <property type="match status" value="1"/>
</dbReference>
<evidence type="ECO:0000256" key="6">
    <source>
        <dbReference type="ARBA" id="ARBA00023136"/>
    </source>
</evidence>
<evidence type="ECO:0000256" key="1">
    <source>
        <dbReference type="ARBA" id="ARBA00004571"/>
    </source>
</evidence>
<keyword evidence="3 8" id="KW-1134">Transmembrane beta strand</keyword>
<keyword evidence="14" id="KW-0675">Receptor</keyword>
<feature type="domain" description="TonB-dependent receptor plug" evidence="13">
    <location>
        <begin position="78"/>
        <end position="190"/>
    </location>
</feature>
<feature type="compositionally biased region" description="Basic and acidic residues" evidence="10">
    <location>
        <begin position="46"/>
        <end position="56"/>
    </location>
</feature>
<keyword evidence="15" id="KW-1185">Reference proteome</keyword>
<evidence type="ECO:0000256" key="5">
    <source>
        <dbReference type="ARBA" id="ARBA00023077"/>
    </source>
</evidence>
<keyword evidence="7 8" id="KW-0998">Cell outer membrane</keyword>
<dbReference type="InterPro" id="IPR010104">
    <property type="entry name" value="TonB_rcpt_bac"/>
</dbReference>
<protein>
    <submittedName>
        <fullName evidence="14">TonB-dependent receptor</fullName>
    </submittedName>
</protein>
<dbReference type="InterPro" id="IPR012910">
    <property type="entry name" value="Plug_dom"/>
</dbReference>
<dbReference type="InterPro" id="IPR000531">
    <property type="entry name" value="Beta-barrel_TonB"/>
</dbReference>
<gene>
    <name evidence="14" type="ORF">ABQJ54_08620</name>
</gene>
<feature type="compositionally biased region" description="Low complexity" evidence="10">
    <location>
        <begin position="34"/>
        <end position="45"/>
    </location>
</feature>
<feature type="domain" description="TonB-dependent receptor-like beta-barrel" evidence="12">
    <location>
        <begin position="474"/>
        <end position="937"/>
    </location>
</feature>
<keyword evidence="6 8" id="KW-0472">Membrane</keyword>
<comment type="similarity">
    <text evidence="8 9">Belongs to the TonB-dependent receptor family.</text>
</comment>
<dbReference type="Pfam" id="PF07715">
    <property type="entry name" value="Plug"/>
    <property type="match status" value="1"/>
</dbReference>
<evidence type="ECO:0000259" key="13">
    <source>
        <dbReference type="Pfam" id="PF07715"/>
    </source>
</evidence>
<keyword evidence="4 8" id="KW-0812">Transmembrane</keyword>
<evidence type="ECO:0000313" key="15">
    <source>
        <dbReference type="Proteomes" id="UP001556220"/>
    </source>
</evidence>
<dbReference type="PANTHER" id="PTHR40980:SF3">
    <property type="entry name" value="TONB-DEPENDENT RECEPTOR-LIKE BETA-BARREL DOMAIN-CONTAINING PROTEIN"/>
    <property type="match status" value="1"/>
</dbReference>
<dbReference type="InterPro" id="IPR036942">
    <property type="entry name" value="Beta-barrel_TonB_sf"/>
</dbReference>
<feature type="signal peptide" evidence="11">
    <location>
        <begin position="1"/>
        <end position="28"/>
    </location>
</feature>
<evidence type="ECO:0000256" key="10">
    <source>
        <dbReference type="SAM" id="MobiDB-lite"/>
    </source>
</evidence>
<evidence type="ECO:0000313" key="14">
    <source>
        <dbReference type="EMBL" id="MEW9571813.1"/>
    </source>
</evidence>
<organism evidence="14 15">
    <name type="scientific">Rhodanobacter lycopersici</name>
    <dbReference type="NCBI Taxonomy" id="3162487"/>
    <lineage>
        <taxon>Bacteria</taxon>
        <taxon>Pseudomonadati</taxon>
        <taxon>Pseudomonadota</taxon>
        <taxon>Gammaproteobacteria</taxon>
        <taxon>Lysobacterales</taxon>
        <taxon>Rhodanobacteraceae</taxon>
        <taxon>Rhodanobacter</taxon>
    </lineage>
</organism>
<dbReference type="NCBIfam" id="TIGR01782">
    <property type="entry name" value="TonB-Xanth-Caul"/>
    <property type="match status" value="1"/>
</dbReference>
<dbReference type="RefSeq" id="WP_367853885.1">
    <property type="nucleotide sequence ID" value="NZ_JBFOHK010000002.1"/>
</dbReference>
<evidence type="ECO:0000256" key="2">
    <source>
        <dbReference type="ARBA" id="ARBA00022448"/>
    </source>
</evidence>
<accession>A0ABV3QDA4</accession>
<keyword evidence="2 8" id="KW-0813">Transport</keyword>
<dbReference type="SUPFAM" id="SSF56935">
    <property type="entry name" value="Porins"/>
    <property type="match status" value="1"/>
</dbReference>
<evidence type="ECO:0000256" key="3">
    <source>
        <dbReference type="ARBA" id="ARBA00022452"/>
    </source>
</evidence>
<dbReference type="InterPro" id="IPR037066">
    <property type="entry name" value="Plug_dom_sf"/>
</dbReference>
<dbReference type="EMBL" id="JBFOHK010000002">
    <property type="protein sequence ID" value="MEW9571813.1"/>
    <property type="molecule type" value="Genomic_DNA"/>
</dbReference>
<feature type="chain" id="PRO_5047026411" evidence="11">
    <location>
        <begin position="29"/>
        <end position="970"/>
    </location>
</feature>
<comment type="caution">
    <text evidence="14">The sequence shown here is derived from an EMBL/GenBank/DDBJ whole genome shotgun (WGS) entry which is preliminary data.</text>
</comment>
<evidence type="ECO:0000256" key="7">
    <source>
        <dbReference type="ARBA" id="ARBA00023237"/>
    </source>
</evidence>
<evidence type="ECO:0000256" key="11">
    <source>
        <dbReference type="SAM" id="SignalP"/>
    </source>
</evidence>
<dbReference type="Pfam" id="PF00593">
    <property type="entry name" value="TonB_dep_Rec_b-barrel"/>
    <property type="match status" value="1"/>
</dbReference>